<dbReference type="GO" id="GO:0043138">
    <property type="term" value="F:3'-5' DNA helicase activity"/>
    <property type="evidence" value="ECO:0007669"/>
    <property type="project" value="UniProtKB-EC"/>
</dbReference>
<dbReference type="AlphaFoldDB" id="A0A8J7W0Z9"/>
<evidence type="ECO:0000256" key="9">
    <source>
        <dbReference type="ARBA" id="ARBA00023204"/>
    </source>
</evidence>
<evidence type="ECO:0000256" key="13">
    <source>
        <dbReference type="ARBA" id="ARBA00048988"/>
    </source>
</evidence>
<keyword evidence="6" id="KW-0269">Exonuclease</keyword>
<dbReference type="RefSeq" id="WP_227018949.1">
    <property type="nucleotide sequence ID" value="NZ_JAGSND010000008.1"/>
</dbReference>
<dbReference type="Pfam" id="PF12705">
    <property type="entry name" value="PDDEXK_1"/>
    <property type="match status" value="1"/>
</dbReference>
<dbReference type="Proteomes" id="UP000675664">
    <property type="component" value="Unassembled WGS sequence"/>
</dbReference>
<reference evidence="17" key="1">
    <citation type="submission" date="2021-04" db="EMBL/GenBank/DDBJ databases">
        <title>Sinoanaerobacter chloroacetimidivorans sp. nov., an obligate anaerobic bacterium isolated from anaerobic sludge.</title>
        <authorList>
            <person name="Bao Y."/>
        </authorList>
    </citation>
    <scope>NUCLEOTIDE SEQUENCE</scope>
    <source>
        <strain evidence="17">BAD-6</strain>
    </source>
</reference>
<dbReference type="Pfam" id="PF00580">
    <property type="entry name" value="UvrD-helicase"/>
    <property type="match status" value="1"/>
</dbReference>
<evidence type="ECO:0000256" key="6">
    <source>
        <dbReference type="ARBA" id="ARBA00022839"/>
    </source>
</evidence>
<dbReference type="InterPro" id="IPR014152">
    <property type="entry name" value="AddA"/>
</dbReference>
<keyword evidence="1" id="KW-0540">Nuclease</keyword>
<feature type="domain" description="UvrD-like helicase C-terminal" evidence="16">
    <location>
        <begin position="479"/>
        <end position="784"/>
    </location>
</feature>
<evidence type="ECO:0000256" key="14">
    <source>
        <dbReference type="PROSITE-ProRule" id="PRU00560"/>
    </source>
</evidence>
<dbReference type="InterPro" id="IPR014016">
    <property type="entry name" value="UvrD-like_ATP-bd"/>
</dbReference>
<keyword evidence="9" id="KW-0234">DNA repair</keyword>
<dbReference type="EC" id="5.6.2.4" evidence="12"/>
<dbReference type="PROSITE" id="PS51217">
    <property type="entry name" value="UVRD_HELICASE_CTER"/>
    <property type="match status" value="1"/>
</dbReference>
<dbReference type="Gene3D" id="3.90.320.10">
    <property type="match status" value="1"/>
</dbReference>
<dbReference type="InterPro" id="IPR014017">
    <property type="entry name" value="DNA_helicase_UvrD-like_C"/>
</dbReference>
<dbReference type="PROSITE" id="PS51198">
    <property type="entry name" value="UVRD_HELICASE_ATP_BIND"/>
    <property type="match status" value="1"/>
</dbReference>
<accession>A0A8J7W0Z9</accession>
<dbReference type="CDD" id="cd17932">
    <property type="entry name" value="DEXQc_UvrD"/>
    <property type="match status" value="1"/>
</dbReference>
<dbReference type="PANTHER" id="PTHR11070">
    <property type="entry name" value="UVRD / RECB / PCRA DNA HELICASE FAMILY MEMBER"/>
    <property type="match status" value="1"/>
</dbReference>
<dbReference type="NCBIfam" id="TIGR02785">
    <property type="entry name" value="addA_Gpos"/>
    <property type="match status" value="1"/>
</dbReference>
<dbReference type="InterPro" id="IPR027417">
    <property type="entry name" value="P-loop_NTPase"/>
</dbReference>
<keyword evidence="10" id="KW-0413">Isomerase</keyword>
<dbReference type="GO" id="GO:0033202">
    <property type="term" value="C:DNA helicase complex"/>
    <property type="evidence" value="ECO:0007669"/>
    <property type="project" value="TreeGrafter"/>
</dbReference>
<organism evidence="17 18">
    <name type="scientific">Sinanaerobacter chloroacetimidivorans</name>
    <dbReference type="NCBI Taxonomy" id="2818044"/>
    <lineage>
        <taxon>Bacteria</taxon>
        <taxon>Bacillati</taxon>
        <taxon>Bacillota</taxon>
        <taxon>Clostridia</taxon>
        <taxon>Peptostreptococcales</taxon>
        <taxon>Anaerovoracaceae</taxon>
        <taxon>Sinanaerobacter</taxon>
    </lineage>
</organism>
<dbReference type="SUPFAM" id="SSF52980">
    <property type="entry name" value="Restriction endonuclease-like"/>
    <property type="match status" value="1"/>
</dbReference>
<evidence type="ECO:0000256" key="3">
    <source>
        <dbReference type="ARBA" id="ARBA00022763"/>
    </source>
</evidence>
<evidence type="ECO:0000256" key="8">
    <source>
        <dbReference type="ARBA" id="ARBA00023125"/>
    </source>
</evidence>
<dbReference type="Gene3D" id="3.40.50.300">
    <property type="entry name" value="P-loop containing nucleotide triphosphate hydrolases"/>
    <property type="match status" value="4"/>
</dbReference>
<sequence>MKWTKEQQEAIDIRDKNILVSAAAGSGKTAVLVERIKQLILKDQVPLDHMLIVTFSNAAASEMREKIVESITREIETLEDLDSTGKAKNTFLRNQLSMIHKANISTFHAFAMEIIRRYFYLIDVDPNFKICDEAQKTILQAEAMEQLFFDHFESDDQDFICFLKKYALTKNEDPVKEMILETHTFIQSIPDSFQWLREKADFLACSKETFLKSEAFAEMKRDILKALDLSKYYFTKAGEILESNGISSLIAKWNLDMEILENLRQGFDSLPFDEFAALLQQVKFQTFSVSKAEKEEYEEIKEKVTELREKGKGCLKKTAGQYLAKSLDDFVEELNGTHESACYLYHLVESFDEIYRLKKEKKGLIDFNDIEHFALRILSHEEAAAEYRDKFAYIFIDEYQDSNIVQETLISRINRHNNLFMVGDVKQSIYKFRLAEPELFISKYERFKENTSPWDTKLDLNQNFRSKGNVITAVNDIFHQIMKKDLSGLDYDEAAALYQGVSYQGELDYPVELHLVDDMQLDDSSIDEEIREMKKAEMEAFVAAQIIKKSRGIPFYDCKKNEIRSLTNKDMVILLRGAKGHGDIYFEALQKEGIPAYIDTSDGYFDTVEIEVFLNLLRVIDNKKQDIPLLSVLRSVIFGFTIEELILIRLWNQSGAYHMIFEEYANEGPEDLLRAKCRSTLETIAHWKKEAAFMSLEDFLWKLIRDTGYYEYAGAIPAGTQRQANLRALVDKAIQFQSAQMKGLFSFIHYIEAIKKRKVSMGQVKLLGENDDVVRIMTIHKSKGLEFPMVLVGGLGKKFNRDQATNRVSFHKDLGLGMRFIDEENACYKKTIMQTAIEQKKYKESMAEEIRILYVAFTRAMDKLVLLGSLHNLDESLQSYEGKENQDLISARSYLDMLIPALPLSKIPCIGHHRGDIQRKKETENENRIKVQELFLRTGDRGDFGWEATEAPSLREEIDRRLRYVYEHQSALNLKSKFTVTELNQLADQQGYRHKASIASLTVPKLGQKTVSFTQAEKGTILHKVMEKMDFSEMLMQVRESEEKVGQGEIPVAAFVDTLVLKEILSEEEAAVVDISKILGFLRSDIGRRASLAKNIEKEVSFNIVKQVSGETIIIQGTIDCYFEEQGQYVLLDYKSNDYTGFDTETEIQILKEKYLPQIELYKEALEKIRKVQVKESYLYLFGFSKAIKVEP</sequence>
<evidence type="ECO:0000256" key="12">
    <source>
        <dbReference type="ARBA" id="ARBA00034808"/>
    </source>
</evidence>
<evidence type="ECO:0000256" key="5">
    <source>
        <dbReference type="ARBA" id="ARBA00022806"/>
    </source>
</evidence>
<evidence type="ECO:0000313" key="18">
    <source>
        <dbReference type="Proteomes" id="UP000675664"/>
    </source>
</evidence>
<dbReference type="InterPro" id="IPR011335">
    <property type="entry name" value="Restrct_endonuc-II-like"/>
</dbReference>
<keyword evidence="8" id="KW-0238">DNA-binding</keyword>
<dbReference type="GO" id="GO:0000725">
    <property type="term" value="P:recombinational repair"/>
    <property type="evidence" value="ECO:0007669"/>
    <property type="project" value="TreeGrafter"/>
</dbReference>
<dbReference type="InterPro" id="IPR000212">
    <property type="entry name" value="DNA_helicase_UvrD/REP"/>
</dbReference>
<dbReference type="SUPFAM" id="SSF52540">
    <property type="entry name" value="P-loop containing nucleoside triphosphate hydrolases"/>
    <property type="match status" value="1"/>
</dbReference>
<keyword evidence="3" id="KW-0227">DNA damage</keyword>
<dbReference type="GO" id="GO:0005524">
    <property type="term" value="F:ATP binding"/>
    <property type="evidence" value="ECO:0007669"/>
    <property type="project" value="UniProtKB-UniRule"/>
</dbReference>
<keyword evidence="7 14" id="KW-0067">ATP-binding</keyword>
<keyword evidence="4 14" id="KW-0378">Hydrolase</keyword>
<dbReference type="PANTHER" id="PTHR11070:SF48">
    <property type="entry name" value="ATP-DEPENDENT HELICASE_NUCLEASE SUBUNIT A"/>
    <property type="match status" value="1"/>
</dbReference>
<evidence type="ECO:0000259" key="15">
    <source>
        <dbReference type="PROSITE" id="PS51198"/>
    </source>
</evidence>
<protein>
    <recommendedName>
        <fullName evidence="12">DNA 3'-5' helicase</fullName>
        <ecNumber evidence="12">5.6.2.4</ecNumber>
    </recommendedName>
</protein>
<evidence type="ECO:0000256" key="2">
    <source>
        <dbReference type="ARBA" id="ARBA00022741"/>
    </source>
</evidence>
<dbReference type="GO" id="GO:0003677">
    <property type="term" value="F:DNA binding"/>
    <property type="evidence" value="ECO:0007669"/>
    <property type="project" value="UniProtKB-KW"/>
</dbReference>
<keyword evidence="18" id="KW-1185">Reference proteome</keyword>
<evidence type="ECO:0000256" key="7">
    <source>
        <dbReference type="ARBA" id="ARBA00022840"/>
    </source>
</evidence>
<keyword evidence="2 14" id="KW-0547">Nucleotide-binding</keyword>
<dbReference type="GO" id="GO:0006302">
    <property type="term" value="P:double-strand break repair"/>
    <property type="evidence" value="ECO:0007669"/>
    <property type="project" value="InterPro"/>
</dbReference>
<evidence type="ECO:0000256" key="10">
    <source>
        <dbReference type="ARBA" id="ARBA00023235"/>
    </source>
</evidence>
<evidence type="ECO:0000259" key="16">
    <source>
        <dbReference type="PROSITE" id="PS51217"/>
    </source>
</evidence>
<dbReference type="InterPro" id="IPR011604">
    <property type="entry name" value="PDDEXK-like_dom_sf"/>
</dbReference>
<dbReference type="InterPro" id="IPR038726">
    <property type="entry name" value="PDDEXK_AddAB-type"/>
</dbReference>
<comment type="catalytic activity">
    <reaction evidence="13">
        <text>ATP + H2O = ADP + phosphate + H(+)</text>
        <dbReference type="Rhea" id="RHEA:13065"/>
        <dbReference type="ChEBI" id="CHEBI:15377"/>
        <dbReference type="ChEBI" id="CHEBI:15378"/>
        <dbReference type="ChEBI" id="CHEBI:30616"/>
        <dbReference type="ChEBI" id="CHEBI:43474"/>
        <dbReference type="ChEBI" id="CHEBI:456216"/>
        <dbReference type="EC" id="5.6.2.4"/>
    </reaction>
</comment>
<feature type="domain" description="UvrD-like helicase ATP-binding" evidence="15">
    <location>
        <begin position="1"/>
        <end position="467"/>
    </location>
</feature>
<proteinExistence type="predicted"/>
<evidence type="ECO:0000256" key="11">
    <source>
        <dbReference type="ARBA" id="ARBA00034617"/>
    </source>
</evidence>
<keyword evidence="5 14" id="KW-0347">Helicase</keyword>
<comment type="caution">
    <text evidence="17">The sequence shown here is derived from an EMBL/GenBank/DDBJ whole genome shotgun (WGS) entry which is preliminary data.</text>
</comment>
<reference evidence="17" key="2">
    <citation type="submission" date="2021-04" db="EMBL/GenBank/DDBJ databases">
        <authorList>
            <person name="Liu J."/>
        </authorList>
    </citation>
    <scope>NUCLEOTIDE SEQUENCE</scope>
    <source>
        <strain evidence="17">BAD-6</strain>
    </source>
</reference>
<dbReference type="Pfam" id="PF13361">
    <property type="entry name" value="UvrD_C"/>
    <property type="match status" value="1"/>
</dbReference>
<evidence type="ECO:0000313" key="17">
    <source>
        <dbReference type="EMBL" id="MBR0598827.1"/>
    </source>
</evidence>
<dbReference type="EMBL" id="JAGSND010000008">
    <property type="protein sequence ID" value="MBR0598827.1"/>
    <property type="molecule type" value="Genomic_DNA"/>
</dbReference>
<dbReference type="GO" id="GO:0005829">
    <property type="term" value="C:cytosol"/>
    <property type="evidence" value="ECO:0007669"/>
    <property type="project" value="TreeGrafter"/>
</dbReference>
<comment type="catalytic activity">
    <reaction evidence="11">
        <text>Couples ATP hydrolysis with the unwinding of duplex DNA by translocating in the 3'-5' direction.</text>
        <dbReference type="EC" id="5.6.2.4"/>
    </reaction>
</comment>
<gene>
    <name evidence="17" type="primary">addA</name>
    <name evidence="17" type="ORF">KCX82_13130</name>
</gene>
<evidence type="ECO:0000256" key="4">
    <source>
        <dbReference type="ARBA" id="ARBA00022801"/>
    </source>
</evidence>
<dbReference type="GO" id="GO:0004527">
    <property type="term" value="F:exonuclease activity"/>
    <property type="evidence" value="ECO:0007669"/>
    <property type="project" value="UniProtKB-KW"/>
</dbReference>
<feature type="binding site" evidence="14">
    <location>
        <begin position="22"/>
        <end position="29"/>
    </location>
    <ligand>
        <name>ATP</name>
        <dbReference type="ChEBI" id="CHEBI:30616"/>
    </ligand>
</feature>
<name>A0A8J7W0Z9_9FIRM</name>
<evidence type="ECO:0000256" key="1">
    <source>
        <dbReference type="ARBA" id="ARBA00022722"/>
    </source>
</evidence>